<dbReference type="EMBL" id="JAAXLA010000016">
    <property type="protein sequence ID" value="NMH97853.1"/>
    <property type="molecule type" value="Genomic_DNA"/>
</dbReference>
<reference evidence="3 4" key="1">
    <citation type="submission" date="2020-04" db="EMBL/GenBank/DDBJ databases">
        <authorList>
            <person name="Klaysubun C."/>
            <person name="Duangmal K."/>
            <person name="Lipun K."/>
        </authorList>
    </citation>
    <scope>NUCLEOTIDE SEQUENCE [LARGE SCALE GENOMIC DNA]</scope>
    <source>
        <strain evidence="3 4">K10HN5</strain>
    </source>
</reference>
<accession>A0ABX1S8G6</accession>
<evidence type="ECO:0000259" key="2">
    <source>
        <dbReference type="Pfam" id="PF09350"/>
    </source>
</evidence>
<feature type="region of interest" description="Disordered" evidence="1">
    <location>
        <begin position="28"/>
        <end position="47"/>
    </location>
</feature>
<dbReference type="Pfam" id="PF09350">
    <property type="entry name" value="DJC28_CD"/>
    <property type="match status" value="1"/>
</dbReference>
<proteinExistence type="predicted"/>
<name>A0ABX1S8G6_9PSEU</name>
<gene>
    <name evidence="3" type="ORF">HF526_11100</name>
</gene>
<feature type="domain" description="DnaJ homologue subfamily C member 28 conserved" evidence="2">
    <location>
        <begin position="20"/>
        <end position="89"/>
    </location>
</feature>
<evidence type="ECO:0000313" key="4">
    <source>
        <dbReference type="Proteomes" id="UP000820669"/>
    </source>
</evidence>
<feature type="region of interest" description="Disordered" evidence="1">
    <location>
        <begin position="136"/>
        <end position="173"/>
    </location>
</feature>
<organism evidence="3 4">
    <name type="scientific">Pseudonocardia acidicola</name>
    <dbReference type="NCBI Taxonomy" id="2724939"/>
    <lineage>
        <taxon>Bacteria</taxon>
        <taxon>Bacillati</taxon>
        <taxon>Actinomycetota</taxon>
        <taxon>Actinomycetes</taxon>
        <taxon>Pseudonocardiales</taxon>
        <taxon>Pseudonocardiaceae</taxon>
        <taxon>Pseudonocardia</taxon>
    </lineage>
</organism>
<feature type="compositionally biased region" description="Low complexity" evidence="1">
    <location>
        <begin position="36"/>
        <end position="47"/>
    </location>
</feature>
<protein>
    <submittedName>
        <fullName evidence="3">DUF1992 domain-containing protein</fullName>
    </submittedName>
</protein>
<dbReference type="InterPro" id="IPR018961">
    <property type="entry name" value="DnaJ_homolog_subfam-C_membr-28"/>
</dbReference>
<evidence type="ECO:0000256" key="1">
    <source>
        <dbReference type="SAM" id="MobiDB-lite"/>
    </source>
</evidence>
<feature type="region of interest" description="Disordered" evidence="1">
    <location>
        <begin position="1"/>
        <end position="22"/>
    </location>
</feature>
<keyword evidence="4" id="KW-1185">Reference proteome</keyword>
<feature type="compositionally biased region" description="Basic residues" evidence="1">
    <location>
        <begin position="159"/>
        <end position="173"/>
    </location>
</feature>
<dbReference type="Proteomes" id="UP000820669">
    <property type="component" value="Unassembled WGS sequence"/>
</dbReference>
<evidence type="ECO:0000313" key="3">
    <source>
        <dbReference type="EMBL" id="NMH97853.1"/>
    </source>
</evidence>
<comment type="caution">
    <text evidence="3">The sequence shown here is derived from an EMBL/GenBank/DDBJ whole genome shotgun (WGS) entry which is preliminary data.</text>
</comment>
<sequence>MRVREGDAVNDPSSRYESAVEKQIRMAEERGDFDNLPGHGKPLPGLDGPPDDLWWVKEFLRREGLSTEALLPTSLQLRKEIQRLPETVRGLPSERAVRDVVAELNLRIVDWLRAPSGPQVPIGPVKADAVVQQWRADRPAAPERPAPIDQGPTDAAPAQRRRWWRRVGRRRRR</sequence>